<comment type="caution">
    <text evidence="2">The sequence shown here is derived from an EMBL/GenBank/DDBJ whole genome shotgun (WGS) entry which is preliminary data.</text>
</comment>
<sequence length="85" mass="8705">MQPPARLPLLLAYLPSRAPSSSSSHHPMDSFTAITKKVEDVVLPPTNEDGGTGSSGSCVVCKEDTSLPTVNEDDGTGSSGSCTIA</sequence>
<dbReference type="AlphaFoldDB" id="A0AAV9ZUG4"/>
<dbReference type="EMBL" id="JAWWNJ010000110">
    <property type="protein sequence ID" value="KAK6992461.1"/>
    <property type="molecule type" value="Genomic_DNA"/>
</dbReference>
<reference evidence="2 3" key="1">
    <citation type="journal article" date="2024" name="J Genomics">
        <title>Draft genome sequencing and assembly of Favolaschia claudopus CIRM-BRFM 2984 isolated from oak limbs.</title>
        <authorList>
            <person name="Navarro D."/>
            <person name="Drula E."/>
            <person name="Chaduli D."/>
            <person name="Cazenave R."/>
            <person name="Ahrendt S."/>
            <person name="Wang J."/>
            <person name="Lipzen A."/>
            <person name="Daum C."/>
            <person name="Barry K."/>
            <person name="Grigoriev I.V."/>
            <person name="Favel A."/>
            <person name="Rosso M.N."/>
            <person name="Martin F."/>
        </authorList>
    </citation>
    <scope>NUCLEOTIDE SEQUENCE [LARGE SCALE GENOMIC DNA]</scope>
    <source>
        <strain evidence="2 3">CIRM-BRFM 2984</strain>
    </source>
</reference>
<evidence type="ECO:0000313" key="2">
    <source>
        <dbReference type="EMBL" id="KAK6992461.1"/>
    </source>
</evidence>
<feature type="region of interest" description="Disordered" evidence="1">
    <location>
        <begin position="66"/>
        <end position="85"/>
    </location>
</feature>
<dbReference type="Proteomes" id="UP001362999">
    <property type="component" value="Unassembled WGS sequence"/>
</dbReference>
<proteinExistence type="predicted"/>
<keyword evidence="3" id="KW-1185">Reference proteome</keyword>
<accession>A0AAV9ZUG4</accession>
<gene>
    <name evidence="2" type="ORF">R3P38DRAFT_3289772</name>
</gene>
<name>A0AAV9ZUG4_9AGAR</name>
<protein>
    <submittedName>
        <fullName evidence="2">Uncharacterized protein</fullName>
    </submittedName>
</protein>
<evidence type="ECO:0000256" key="1">
    <source>
        <dbReference type="SAM" id="MobiDB-lite"/>
    </source>
</evidence>
<evidence type="ECO:0000313" key="3">
    <source>
        <dbReference type="Proteomes" id="UP001362999"/>
    </source>
</evidence>
<organism evidence="2 3">
    <name type="scientific">Favolaschia claudopus</name>
    <dbReference type="NCBI Taxonomy" id="2862362"/>
    <lineage>
        <taxon>Eukaryota</taxon>
        <taxon>Fungi</taxon>
        <taxon>Dikarya</taxon>
        <taxon>Basidiomycota</taxon>
        <taxon>Agaricomycotina</taxon>
        <taxon>Agaricomycetes</taxon>
        <taxon>Agaricomycetidae</taxon>
        <taxon>Agaricales</taxon>
        <taxon>Marasmiineae</taxon>
        <taxon>Mycenaceae</taxon>
        <taxon>Favolaschia</taxon>
    </lineage>
</organism>